<gene>
    <name evidence="1" type="ORF">DLM65_02050</name>
</gene>
<comment type="caution">
    <text evidence="1">The sequence shown here is derived from an EMBL/GenBank/DDBJ whole genome shotgun (WGS) entry which is preliminary data.</text>
</comment>
<proteinExistence type="predicted"/>
<dbReference type="EMBL" id="QHBU01000037">
    <property type="protein sequence ID" value="PZR83395.1"/>
    <property type="molecule type" value="Genomic_DNA"/>
</dbReference>
<name>A0A2W5ZK37_9BACT</name>
<accession>A0A2W5ZK37</accession>
<dbReference type="AlphaFoldDB" id="A0A2W5ZK37"/>
<organism evidence="1 2">
    <name type="scientific">Candidatus Aeolococcus gillhamiae</name>
    <dbReference type="NCBI Taxonomy" id="3127015"/>
    <lineage>
        <taxon>Bacteria</taxon>
        <taxon>Bacillati</taxon>
        <taxon>Candidatus Dormiibacterota</taxon>
        <taxon>Candidatus Dormibacteria</taxon>
        <taxon>Candidatus Aeolococcales</taxon>
        <taxon>Candidatus Aeolococcaceae</taxon>
        <taxon>Candidatus Aeolococcus</taxon>
    </lineage>
</organism>
<dbReference type="Proteomes" id="UP000248724">
    <property type="component" value="Unassembled WGS sequence"/>
</dbReference>
<evidence type="ECO:0000313" key="1">
    <source>
        <dbReference type="EMBL" id="PZR83395.1"/>
    </source>
</evidence>
<reference evidence="1 2" key="1">
    <citation type="journal article" date="2017" name="Nature">
        <title>Atmospheric trace gases support primary production in Antarctic desert surface soil.</title>
        <authorList>
            <person name="Ji M."/>
            <person name="Greening C."/>
            <person name="Vanwonterghem I."/>
            <person name="Carere C.R."/>
            <person name="Bay S.K."/>
            <person name="Steen J.A."/>
            <person name="Montgomery K."/>
            <person name="Lines T."/>
            <person name="Beardall J."/>
            <person name="van Dorst J."/>
            <person name="Snape I."/>
            <person name="Stott M.B."/>
            <person name="Hugenholtz P."/>
            <person name="Ferrari B.C."/>
        </authorList>
    </citation>
    <scope>NUCLEOTIDE SEQUENCE [LARGE SCALE GENOMIC DNA]</scope>
    <source>
        <strain evidence="1">RRmetagenome_bin12</strain>
    </source>
</reference>
<sequence length="284" mass="30077">MTLRTGWGPTIGGCAVFPSSNAWNQDIFTAPVDPNSTAYVARIDSSRQFLHPDFGSDPSYGIPYIVVPGNQPMVPITFTAYGSESDPGPYPVPLNAPVEVGSDAHVLVVDSGNCHLYEMYSAHQRGNGWDAASGAVFNLGSNALRPDGWTSADAAGLPILPGLVRYDEVAAGVISHALRFTVNETQNGFIHPATHQAGVANATDPPMGARFRLKASFDLTPFQGEALVILTALKRYGMIVADNGSSWFVSGATDSRWLDNDLNQLKGVPGSAFEAVATGPIQRG</sequence>
<protein>
    <submittedName>
        <fullName evidence="1">Uncharacterized protein</fullName>
    </submittedName>
</protein>
<evidence type="ECO:0000313" key="2">
    <source>
        <dbReference type="Proteomes" id="UP000248724"/>
    </source>
</evidence>